<evidence type="ECO:0000259" key="1">
    <source>
        <dbReference type="Pfam" id="PF18859"/>
    </source>
</evidence>
<dbReference type="Pfam" id="PF18859">
    <property type="entry name" value="acVLRF1"/>
    <property type="match status" value="1"/>
</dbReference>
<sequence>MTTVLVPAGRWSRWVASFGERHGAPELVLEDGRLDGRAPDGSWFRASLPFDARHAGAPTPEALAVAAAPPERWGVLLVRKGGFAVALVEVRTVVASKVGRRHVQGRTKAGGQSQQRFARRRANQARAAFDAAADHAYAVWGSDENRHLDAVVGGDRAAVAEVLDDRRLRNVRVTGPFLPGPDPRRDVLLRAVEDAQALSVDVHNAPGT</sequence>
<accession>A0ABU3PT67</accession>
<dbReference type="NCBIfam" id="NF041024">
    <property type="entry name" value="acVLRF1_NCBI"/>
    <property type="match status" value="1"/>
</dbReference>
<dbReference type="GO" id="GO:0016787">
    <property type="term" value="F:hydrolase activity"/>
    <property type="evidence" value="ECO:0007669"/>
    <property type="project" value="UniProtKB-KW"/>
</dbReference>
<dbReference type="InterPro" id="IPR040783">
    <property type="entry name" value="VLRF1"/>
</dbReference>
<comment type="caution">
    <text evidence="2">The sequence shown here is derived from an EMBL/GenBank/DDBJ whole genome shotgun (WGS) entry which is preliminary data.</text>
</comment>
<protein>
    <submittedName>
        <fullName evidence="2">AcVLRF1 family peptidyl-tRNA hydrolase</fullName>
    </submittedName>
</protein>
<proteinExistence type="predicted"/>
<dbReference type="InterPro" id="IPR042226">
    <property type="entry name" value="eFR1_2_sf"/>
</dbReference>
<name>A0ABU3PT67_9ACTN</name>
<dbReference type="EMBL" id="JAVYII010000002">
    <property type="protein sequence ID" value="MDT9592430.1"/>
    <property type="molecule type" value="Genomic_DNA"/>
</dbReference>
<reference evidence="2 3" key="1">
    <citation type="submission" date="2023-08" db="EMBL/GenBank/DDBJ databases">
        <title>Nocardioides seae sp. nov., a bacterium isolated from a soil.</title>
        <authorList>
            <person name="Wang X."/>
        </authorList>
    </citation>
    <scope>NUCLEOTIDE SEQUENCE [LARGE SCALE GENOMIC DNA]</scope>
    <source>
        <strain evidence="2 3">YZH12</strain>
    </source>
</reference>
<dbReference type="RefSeq" id="WP_315731861.1">
    <property type="nucleotide sequence ID" value="NZ_JAVYII010000002.1"/>
</dbReference>
<keyword evidence="2" id="KW-0378">Hydrolase</keyword>
<feature type="domain" description="Actinobacteria/chloroflexi VLRF1 release factor" evidence="1">
    <location>
        <begin position="72"/>
        <end position="200"/>
    </location>
</feature>
<evidence type="ECO:0000313" key="2">
    <source>
        <dbReference type="EMBL" id="MDT9592430.1"/>
    </source>
</evidence>
<keyword evidence="3" id="KW-1185">Reference proteome</keyword>
<evidence type="ECO:0000313" key="3">
    <source>
        <dbReference type="Proteomes" id="UP001268542"/>
    </source>
</evidence>
<dbReference type="Proteomes" id="UP001268542">
    <property type="component" value="Unassembled WGS sequence"/>
</dbReference>
<gene>
    <name evidence="2" type="ORF">RDV89_05090</name>
</gene>
<dbReference type="Gene3D" id="3.30.420.60">
    <property type="entry name" value="eRF1 domain 2"/>
    <property type="match status" value="1"/>
</dbReference>
<dbReference type="SUPFAM" id="SSF53137">
    <property type="entry name" value="Translational machinery components"/>
    <property type="match status" value="1"/>
</dbReference>
<organism evidence="2 3">
    <name type="scientific">Nocardioides imazamoxiresistens</name>
    <dbReference type="NCBI Taxonomy" id="3231893"/>
    <lineage>
        <taxon>Bacteria</taxon>
        <taxon>Bacillati</taxon>
        <taxon>Actinomycetota</taxon>
        <taxon>Actinomycetes</taxon>
        <taxon>Propionibacteriales</taxon>
        <taxon>Nocardioidaceae</taxon>
        <taxon>Nocardioides</taxon>
    </lineage>
</organism>